<organism evidence="10 11">
    <name type="scientific">Candidatus Acidulodesulfobacterium ferriphilum</name>
    <dbReference type="NCBI Taxonomy" id="2597223"/>
    <lineage>
        <taxon>Bacteria</taxon>
        <taxon>Deltaproteobacteria</taxon>
        <taxon>Candidatus Acidulodesulfobacterales</taxon>
        <taxon>Candidatus Acidulodesulfobacterium</taxon>
    </lineage>
</organism>
<dbReference type="Pfam" id="PF04055">
    <property type="entry name" value="Radical_SAM"/>
    <property type="match status" value="1"/>
</dbReference>
<dbReference type="SFLD" id="SFLDG01082">
    <property type="entry name" value="B12-binding_domain_containing"/>
    <property type="match status" value="1"/>
</dbReference>
<dbReference type="PROSITE" id="PS51918">
    <property type="entry name" value="RADICAL_SAM"/>
    <property type="match status" value="1"/>
</dbReference>
<evidence type="ECO:0000259" key="9">
    <source>
        <dbReference type="PROSITE" id="PS51918"/>
    </source>
</evidence>
<dbReference type="SMART" id="SM00729">
    <property type="entry name" value="Elp3"/>
    <property type="match status" value="1"/>
</dbReference>
<dbReference type="InterPro" id="IPR006638">
    <property type="entry name" value="Elp3/MiaA/NifB-like_rSAM"/>
</dbReference>
<evidence type="ECO:0000256" key="1">
    <source>
        <dbReference type="ARBA" id="ARBA00001966"/>
    </source>
</evidence>
<dbReference type="EC" id="2.8.4.-" evidence="10"/>
<comment type="cofactor">
    <cofactor evidence="1">
        <name>[4Fe-4S] cluster</name>
        <dbReference type="ChEBI" id="CHEBI:49883"/>
    </cofactor>
</comment>
<keyword evidence="4" id="KW-0949">S-adenosyl-L-methionine</keyword>
<dbReference type="SFLD" id="SFLDS00029">
    <property type="entry name" value="Radical_SAM"/>
    <property type="match status" value="1"/>
</dbReference>
<dbReference type="GO" id="GO:0035598">
    <property type="term" value="F:tRNA (N(6)-L-threonylcarbamoyladenosine(37)-C(2))-methylthiotransferase activity"/>
    <property type="evidence" value="ECO:0007669"/>
    <property type="project" value="TreeGrafter"/>
</dbReference>
<evidence type="ECO:0000259" key="8">
    <source>
        <dbReference type="PROSITE" id="PS51449"/>
    </source>
</evidence>
<dbReference type="Gene3D" id="3.30.750.200">
    <property type="match status" value="1"/>
</dbReference>
<dbReference type="InterPro" id="IPR038135">
    <property type="entry name" value="Methylthiotransferase_N_sf"/>
</dbReference>
<evidence type="ECO:0000256" key="3">
    <source>
        <dbReference type="ARBA" id="ARBA00022679"/>
    </source>
</evidence>
<evidence type="ECO:0000256" key="6">
    <source>
        <dbReference type="ARBA" id="ARBA00023004"/>
    </source>
</evidence>
<reference evidence="10 11" key="1">
    <citation type="submission" date="2019-01" db="EMBL/GenBank/DDBJ databases">
        <title>Insights into ecological role of a new deltaproteobacterial order Candidatus Sinidesulfobacterales (Sva0485) by metagenomics and metatranscriptomics.</title>
        <authorList>
            <person name="Tan S."/>
            <person name="Liu J."/>
            <person name="Fang Y."/>
            <person name="Hedlund B.P."/>
            <person name="Lian Z.H."/>
            <person name="Huang L.Y."/>
            <person name="Li J.T."/>
            <person name="Huang L.N."/>
            <person name="Li W.J."/>
            <person name="Jiang H.C."/>
            <person name="Dong H.L."/>
            <person name="Shu W.S."/>
        </authorList>
    </citation>
    <scope>NUCLEOTIDE SEQUENCE [LARGE SCALE GENOMIC DNA]</scope>
    <source>
        <strain evidence="10">AP3</strain>
    </source>
</reference>
<gene>
    <name evidence="10" type="ORF">EVJ47_00665</name>
</gene>
<dbReference type="Proteomes" id="UP000320813">
    <property type="component" value="Unassembled WGS sequence"/>
</dbReference>
<keyword evidence="2" id="KW-0004">4Fe-4S</keyword>
<proteinExistence type="predicted"/>
<evidence type="ECO:0000256" key="2">
    <source>
        <dbReference type="ARBA" id="ARBA00022485"/>
    </source>
</evidence>
<dbReference type="PANTHER" id="PTHR11918">
    <property type="entry name" value="RADICAL SAM PROTEINS"/>
    <property type="match status" value="1"/>
</dbReference>
<protein>
    <submittedName>
        <fullName evidence="10">MiaB/RimO family radical SAM methylthiotransferase</fullName>
        <ecNumber evidence="10">2.8.4.-</ecNumber>
    </submittedName>
</protein>
<evidence type="ECO:0000256" key="5">
    <source>
        <dbReference type="ARBA" id="ARBA00022723"/>
    </source>
</evidence>
<keyword evidence="5" id="KW-0479">Metal-binding</keyword>
<dbReference type="SUPFAM" id="SSF102114">
    <property type="entry name" value="Radical SAM enzymes"/>
    <property type="match status" value="1"/>
</dbReference>
<evidence type="ECO:0000256" key="4">
    <source>
        <dbReference type="ARBA" id="ARBA00022691"/>
    </source>
</evidence>
<name>A0A519BC24_9DELT</name>
<dbReference type="Pfam" id="PF00919">
    <property type="entry name" value="UPF0004"/>
    <property type="match status" value="1"/>
</dbReference>
<dbReference type="AlphaFoldDB" id="A0A519BC24"/>
<keyword evidence="3 10" id="KW-0808">Transferase</keyword>
<accession>A0A519BC24</accession>
<evidence type="ECO:0000256" key="7">
    <source>
        <dbReference type="ARBA" id="ARBA00023014"/>
    </source>
</evidence>
<dbReference type="Gene3D" id="3.30.750.210">
    <property type="match status" value="1"/>
</dbReference>
<dbReference type="NCBIfam" id="TIGR00089">
    <property type="entry name" value="MiaB/RimO family radical SAM methylthiotransferase"/>
    <property type="match status" value="1"/>
</dbReference>
<dbReference type="PROSITE" id="PS51449">
    <property type="entry name" value="MTTASE_N"/>
    <property type="match status" value="1"/>
</dbReference>
<dbReference type="PANTHER" id="PTHR11918:SF45">
    <property type="entry name" value="THREONYLCARBAMOYLADENOSINE TRNA METHYLTHIOTRANSFERASE"/>
    <property type="match status" value="1"/>
</dbReference>
<dbReference type="GO" id="GO:0051539">
    <property type="term" value="F:4 iron, 4 sulfur cluster binding"/>
    <property type="evidence" value="ECO:0007669"/>
    <property type="project" value="UniProtKB-KW"/>
</dbReference>
<evidence type="ECO:0000313" key="11">
    <source>
        <dbReference type="Proteomes" id="UP000320813"/>
    </source>
</evidence>
<dbReference type="InterPro" id="IPR005839">
    <property type="entry name" value="Methylthiotransferase"/>
</dbReference>
<feature type="domain" description="MTTase N-terminal" evidence="8">
    <location>
        <begin position="37"/>
        <end position="159"/>
    </location>
</feature>
<dbReference type="InterPro" id="IPR013848">
    <property type="entry name" value="Methylthiotransferase_N"/>
</dbReference>
<feature type="domain" description="Radical SAM core" evidence="9">
    <location>
        <begin position="167"/>
        <end position="402"/>
    </location>
</feature>
<keyword evidence="6" id="KW-0408">Iron</keyword>
<evidence type="ECO:0000313" key="10">
    <source>
        <dbReference type="EMBL" id="RZD14831.1"/>
    </source>
</evidence>
<keyword evidence="7" id="KW-0411">Iron-sulfur</keyword>
<dbReference type="InterPro" id="IPR007197">
    <property type="entry name" value="rSAM"/>
</dbReference>
<dbReference type="Gene3D" id="3.40.50.12160">
    <property type="entry name" value="Methylthiotransferase, N-terminal domain"/>
    <property type="match status" value="1"/>
</dbReference>
<comment type="caution">
    <text evidence="10">The sequence shown here is derived from an EMBL/GenBank/DDBJ whole genome shotgun (WGS) entry which is preliminary data.</text>
</comment>
<dbReference type="CDD" id="cd01335">
    <property type="entry name" value="Radical_SAM"/>
    <property type="match status" value="1"/>
</dbReference>
<sequence length="469" mass="53261">MEKIETNNITDIKNGILESFNLNLDDLRDIQDGNGAVNCAFISSGCKLNQFESSQFEEMFKQLNINIVKPDLTAQNMHLNLKSNPKNIQLFFLNTCSVTEKADTYTNKIIRKIRRNYPESRLILTGCSAELNKKDFSRLPNIKLIDNIRKAGLLKTASETLPDTILNQKRVRPYLKIQEGCETECSFCIIPKARPVKWSLDIKAVLNSVKEFNALGYKEVILTGVNIGSYESKIRAGKNGKGQGFKELLKRIEELNIPIKIRISSIDPIYIDDELIEIFANSKKIQNHFHIPLQSASNKILALMNRHYNFEDYMKIAEKLTGKIKDAAIGTDIISGFPGETEEDFLDAAGSLSRLPIYYIHAFSYSDRTGTKACLMKPKIDGRVIKQRTNKIMEISLQKKIDFHLKFKNKSLEFLSLPGNKAVSSNYIKAKLRKDNLTIPPGKLFKGKIIETEDLHAKDEVLIAFEDFI</sequence>
<dbReference type="InterPro" id="IPR058240">
    <property type="entry name" value="rSAM_sf"/>
</dbReference>
<dbReference type="GO" id="GO:0046872">
    <property type="term" value="F:metal ion binding"/>
    <property type="evidence" value="ECO:0007669"/>
    <property type="project" value="UniProtKB-KW"/>
</dbReference>
<dbReference type="EMBL" id="SGBD01000001">
    <property type="protein sequence ID" value="RZD14831.1"/>
    <property type="molecule type" value="Genomic_DNA"/>
</dbReference>